<dbReference type="GO" id="GO:0005886">
    <property type="term" value="C:plasma membrane"/>
    <property type="evidence" value="ECO:0007669"/>
    <property type="project" value="TreeGrafter"/>
</dbReference>
<dbReference type="PANTHER" id="PTHR11640:SF31">
    <property type="entry name" value="IRREGULAR CHIASM C-ROUGHEST PROTEIN-RELATED"/>
    <property type="match status" value="1"/>
</dbReference>
<dbReference type="GO" id="GO:0050839">
    <property type="term" value="F:cell adhesion molecule binding"/>
    <property type="evidence" value="ECO:0007669"/>
    <property type="project" value="TreeGrafter"/>
</dbReference>
<dbReference type="Proteomes" id="UP000749559">
    <property type="component" value="Unassembled WGS sequence"/>
</dbReference>
<dbReference type="InterPro" id="IPR013783">
    <property type="entry name" value="Ig-like_fold"/>
</dbReference>
<evidence type="ECO:0000256" key="4">
    <source>
        <dbReference type="ARBA" id="ARBA00023180"/>
    </source>
</evidence>
<dbReference type="AlphaFoldDB" id="A0A8S4PU20"/>
<dbReference type="Gene3D" id="2.60.40.10">
    <property type="entry name" value="Immunoglobulins"/>
    <property type="match status" value="2"/>
</dbReference>
<sequence>MANMLYTLIPTILLVTVYGQDDIVLIEGPRDRAVLSGQNAELTCHINTIASGTHVVQWLGNSLRTGTGKQLTFNDRVTATDIPDKFSVSTEKPYNLGLRSTDLNDAGKYSCNNVVKGQPIGGLEPQLVVLKPGECPMSGTVTFNQNDTITYEWSVTYAGERDDSQKPTITWTLNGIEQTATADETTLGVYKSTFTKAASSVDNQKELNCSFTVLNVQEHCSARLNIQYPARKPALFVDGNNLPDQGIYQRTIG</sequence>
<organism evidence="8 9">
    <name type="scientific">Owenia fusiformis</name>
    <name type="common">Polychaete worm</name>
    <dbReference type="NCBI Taxonomy" id="6347"/>
    <lineage>
        <taxon>Eukaryota</taxon>
        <taxon>Metazoa</taxon>
        <taxon>Spiralia</taxon>
        <taxon>Lophotrochozoa</taxon>
        <taxon>Annelida</taxon>
        <taxon>Polychaeta</taxon>
        <taxon>Sedentaria</taxon>
        <taxon>Canalipalpata</taxon>
        <taxon>Sabellida</taxon>
        <taxon>Oweniida</taxon>
        <taxon>Oweniidae</taxon>
        <taxon>Owenia</taxon>
    </lineage>
</organism>
<feature type="domain" description="Ig-like" evidence="7">
    <location>
        <begin position="10"/>
        <end position="111"/>
    </location>
</feature>
<name>A0A8S4PU20_OWEFU</name>
<keyword evidence="6" id="KW-0732">Signal</keyword>
<dbReference type="OrthoDB" id="2431000at2759"/>
<proteinExistence type="predicted"/>
<dbReference type="SUPFAM" id="SSF48726">
    <property type="entry name" value="Immunoglobulin"/>
    <property type="match status" value="1"/>
</dbReference>
<dbReference type="InterPro" id="IPR051275">
    <property type="entry name" value="Cell_adhesion_signaling"/>
</dbReference>
<evidence type="ECO:0000313" key="9">
    <source>
        <dbReference type="Proteomes" id="UP000749559"/>
    </source>
</evidence>
<comment type="caution">
    <text evidence="8">The sequence shown here is derived from an EMBL/GenBank/DDBJ whole genome shotgun (WGS) entry which is preliminary data.</text>
</comment>
<evidence type="ECO:0000313" key="8">
    <source>
        <dbReference type="EMBL" id="CAH1797639.1"/>
    </source>
</evidence>
<dbReference type="GO" id="GO:0098609">
    <property type="term" value="P:cell-cell adhesion"/>
    <property type="evidence" value="ECO:0007669"/>
    <property type="project" value="TreeGrafter"/>
</dbReference>
<keyword evidence="9" id="KW-1185">Reference proteome</keyword>
<dbReference type="PANTHER" id="PTHR11640">
    <property type="entry name" value="NEPHRIN"/>
    <property type="match status" value="1"/>
</dbReference>
<keyword evidence="2" id="KW-0472">Membrane</keyword>
<evidence type="ECO:0000259" key="7">
    <source>
        <dbReference type="PROSITE" id="PS50835"/>
    </source>
</evidence>
<keyword evidence="3" id="KW-1015">Disulfide bond</keyword>
<evidence type="ECO:0000256" key="5">
    <source>
        <dbReference type="ARBA" id="ARBA00023319"/>
    </source>
</evidence>
<evidence type="ECO:0000256" key="6">
    <source>
        <dbReference type="SAM" id="SignalP"/>
    </source>
</evidence>
<reference evidence="8" key="1">
    <citation type="submission" date="2022-03" db="EMBL/GenBank/DDBJ databases">
        <authorList>
            <person name="Martin C."/>
        </authorList>
    </citation>
    <scope>NUCLEOTIDE SEQUENCE</scope>
</reference>
<keyword evidence="5" id="KW-0393">Immunoglobulin domain</keyword>
<feature type="non-terminal residue" evidence="8">
    <location>
        <position position="1"/>
    </location>
</feature>
<accession>A0A8S4PU20</accession>
<dbReference type="InterPro" id="IPR007110">
    <property type="entry name" value="Ig-like_dom"/>
</dbReference>
<evidence type="ECO:0000256" key="3">
    <source>
        <dbReference type="ARBA" id="ARBA00023157"/>
    </source>
</evidence>
<dbReference type="PROSITE" id="PS50835">
    <property type="entry name" value="IG_LIKE"/>
    <property type="match status" value="1"/>
</dbReference>
<keyword evidence="4" id="KW-0325">Glycoprotein</keyword>
<comment type="subcellular location">
    <subcellularLocation>
        <location evidence="1">Membrane</location>
        <topology evidence="1">Single-pass type I membrane protein</topology>
    </subcellularLocation>
</comment>
<evidence type="ECO:0000256" key="1">
    <source>
        <dbReference type="ARBA" id="ARBA00004479"/>
    </source>
</evidence>
<gene>
    <name evidence="8" type="ORF">OFUS_LOCUS21884</name>
</gene>
<feature type="signal peptide" evidence="6">
    <location>
        <begin position="1"/>
        <end position="19"/>
    </location>
</feature>
<dbReference type="InterPro" id="IPR036179">
    <property type="entry name" value="Ig-like_dom_sf"/>
</dbReference>
<protein>
    <recommendedName>
        <fullName evidence="7">Ig-like domain-containing protein</fullName>
    </recommendedName>
</protein>
<feature type="chain" id="PRO_5035737288" description="Ig-like domain-containing protein" evidence="6">
    <location>
        <begin position="20"/>
        <end position="253"/>
    </location>
</feature>
<evidence type="ECO:0000256" key="2">
    <source>
        <dbReference type="ARBA" id="ARBA00023136"/>
    </source>
</evidence>
<dbReference type="EMBL" id="CAIIXF020000010">
    <property type="protein sequence ID" value="CAH1797639.1"/>
    <property type="molecule type" value="Genomic_DNA"/>
</dbReference>
<dbReference type="GO" id="GO:0005911">
    <property type="term" value="C:cell-cell junction"/>
    <property type="evidence" value="ECO:0007669"/>
    <property type="project" value="TreeGrafter"/>
</dbReference>